<comment type="caution">
    <text evidence="5">The sequence shown here is derived from an EMBL/GenBank/DDBJ whole genome shotgun (WGS) entry which is preliminary data.</text>
</comment>
<protein>
    <submittedName>
        <fullName evidence="5">APUM5 protein</fullName>
    </submittedName>
</protein>
<feature type="repeat" description="Pumilio" evidence="2">
    <location>
        <begin position="216"/>
        <end position="251"/>
    </location>
</feature>
<dbReference type="GO" id="GO:0005737">
    <property type="term" value="C:cytoplasm"/>
    <property type="evidence" value="ECO:0007669"/>
    <property type="project" value="TreeGrafter"/>
</dbReference>
<sequence>MTNMTQALTGEQIGHTDGSHRSPCCGSWPVHTAQVNSGSWSVHNAQTICHSEGKVMTQALTEAMTQAMQLSAEAAGSSSGSTMHTLKLSDHLSVLVKPPPGLENVGHSQQSPAPLPSLPNLLPGKASKKTRDRHSKPSPEGTNWVALLRTKEGASMLSCQLASLSATQLQSFCAELVTSLLPDLKVLACDPNAMPVISQLLALPGIDDLRLKLTRRLRGSLLKLTKDKHGCWVVQEALQAAPAELHAALAQELRGNVLACCRHRHGNFVLQRCVELLSHDAVSFIVEELRHHAVDTSLHIYSGRVMQRLIEHCPHSGSMMALLDELLHQENLHQLIMDPYGNNVLRAVLGSGKAVHIKMIGRALTANVLTYAQHRHASLVMEAFLDALKGKYQNELLQERYDMLETILGGSSGSTTSPFEHIALDRFGNYIAQRVMEDCQGIEQQRILELLTVLRPKLRHAVNGQHILQAAQRKFGPRLSSVCEPAYYPGEVNTDTPVQVHECIATAVINL</sequence>
<dbReference type="GO" id="GO:0010608">
    <property type="term" value="P:post-transcriptional regulation of gene expression"/>
    <property type="evidence" value="ECO:0007669"/>
    <property type="project" value="TreeGrafter"/>
</dbReference>
<organism evidence="5 6">
    <name type="scientific">Symbiodinium necroappetens</name>
    <dbReference type="NCBI Taxonomy" id="1628268"/>
    <lineage>
        <taxon>Eukaryota</taxon>
        <taxon>Sar</taxon>
        <taxon>Alveolata</taxon>
        <taxon>Dinophyceae</taxon>
        <taxon>Suessiales</taxon>
        <taxon>Symbiodiniaceae</taxon>
        <taxon>Symbiodinium</taxon>
    </lineage>
</organism>
<evidence type="ECO:0000313" key="5">
    <source>
        <dbReference type="EMBL" id="CAE7716099.1"/>
    </source>
</evidence>
<dbReference type="InterPro" id="IPR033133">
    <property type="entry name" value="PUM-HD"/>
</dbReference>
<gene>
    <name evidence="5" type="primary">APUM5</name>
    <name evidence="5" type="ORF">SNEC2469_LOCUS20636</name>
</gene>
<dbReference type="EMBL" id="CAJNJA010036119">
    <property type="protein sequence ID" value="CAE7716099.1"/>
    <property type="molecule type" value="Genomic_DNA"/>
</dbReference>
<dbReference type="Proteomes" id="UP000601435">
    <property type="component" value="Unassembled WGS sequence"/>
</dbReference>
<evidence type="ECO:0000256" key="2">
    <source>
        <dbReference type="PROSITE-ProRule" id="PRU00317"/>
    </source>
</evidence>
<dbReference type="PANTHER" id="PTHR12537:SF12">
    <property type="entry name" value="MATERNAL PROTEIN PUMILIO"/>
    <property type="match status" value="1"/>
</dbReference>
<dbReference type="PANTHER" id="PTHR12537">
    <property type="entry name" value="RNA BINDING PROTEIN PUMILIO-RELATED"/>
    <property type="match status" value="1"/>
</dbReference>
<evidence type="ECO:0000256" key="1">
    <source>
        <dbReference type="ARBA" id="ARBA00022737"/>
    </source>
</evidence>
<keyword evidence="6" id="KW-1185">Reference proteome</keyword>
<evidence type="ECO:0000313" key="6">
    <source>
        <dbReference type="Proteomes" id="UP000601435"/>
    </source>
</evidence>
<dbReference type="Pfam" id="PF00806">
    <property type="entry name" value="PUF"/>
    <property type="match status" value="6"/>
</dbReference>
<dbReference type="SUPFAM" id="SSF48371">
    <property type="entry name" value="ARM repeat"/>
    <property type="match status" value="1"/>
</dbReference>
<feature type="region of interest" description="Disordered" evidence="3">
    <location>
        <begin position="97"/>
        <end position="143"/>
    </location>
</feature>
<dbReference type="SMART" id="SM00025">
    <property type="entry name" value="Pumilio"/>
    <property type="match status" value="7"/>
</dbReference>
<feature type="region of interest" description="Disordered" evidence="3">
    <location>
        <begin position="1"/>
        <end position="22"/>
    </location>
</feature>
<evidence type="ECO:0000256" key="3">
    <source>
        <dbReference type="SAM" id="MobiDB-lite"/>
    </source>
</evidence>
<evidence type="ECO:0000259" key="4">
    <source>
        <dbReference type="PROSITE" id="PS50303"/>
    </source>
</evidence>
<dbReference type="InterPro" id="IPR011989">
    <property type="entry name" value="ARM-like"/>
</dbReference>
<feature type="repeat" description="Pumilio" evidence="2">
    <location>
        <begin position="252"/>
        <end position="287"/>
    </location>
</feature>
<dbReference type="AlphaFoldDB" id="A0A812WZQ9"/>
<dbReference type="Gene3D" id="1.25.10.10">
    <property type="entry name" value="Leucine-rich Repeat Variant"/>
    <property type="match status" value="1"/>
</dbReference>
<dbReference type="PROSITE" id="PS50302">
    <property type="entry name" value="PUM"/>
    <property type="match status" value="4"/>
</dbReference>
<feature type="compositionally biased region" description="Basic residues" evidence="3">
    <location>
        <begin position="126"/>
        <end position="136"/>
    </location>
</feature>
<dbReference type="OrthoDB" id="434037at2759"/>
<dbReference type="PROSITE" id="PS50303">
    <property type="entry name" value="PUM_HD"/>
    <property type="match status" value="1"/>
</dbReference>
<keyword evidence="1" id="KW-0677">Repeat</keyword>
<accession>A0A812WZQ9</accession>
<proteinExistence type="predicted"/>
<reference evidence="5" key="1">
    <citation type="submission" date="2021-02" db="EMBL/GenBank/DDBJ databases">
        <authorList>
            <person name="Dougan E. K."/>
            <person name="Rhodes N."/>
            <person name="Thang M."/>
            <person name="Chan C."/>
        </authorList>
    </citation>
    <scope>NUCLEOTIDE SEQUENCE</scope>
</reference>
<feature type="repeat" description="Pumilio" evidence="2">
    <location>
        <begin position="325"/>
        <end position="362"/>
    </location>
</feature>
<dbReference type="InterPro" id="IPR001313">
    <property type="entry name" value="Pumilio_RNA-bd_rpt"/>
</dbReference>
<feature type="repeat" description="Pumilio" evidence="2">
    <location>
        <begin position="414"/>
        <end position="449"/>
    </location>
</feature>
<dbReference type="InterPro" id="IPR016024">
    <property type="entry name" value="ARM-type_fold"/>
</dbReference>
<name>A0A812WZQ9_9DINO</name>
<feature type="domain" description="PUM-HD" evidence="4">
    <location>
        <begin position="117"/>
        <end position="475"/>
    </location>
</feature>
<dbReference type="GO" id="GO:0003729">
    <property type="term" value="F:mRNA binding"/>
    <property type="evidence" value="ECO:0007669"/>
    <property type="project" value="TreeGrafter"/>
</dbReference>